<protein>
    <recommendedName>
        <fullName evidence="5 11">Adenylosuccinate lyase</fullName>
        <shortName evidence="12">ASL</shortName>
        <ecNumber evidence="4 11">4.3.2.2</ecNumber>
    </recommendedName>
    <alternativeName>
        <fullName evidence="9 12">Adenylosuccinase</fullName>
    </alternativeName>
</protein>
<dbReference type="FunFam" id="1.10.40.30:FF:000007">
    <property type="entry name" value="Adenylosuccinate lyase"/>
    <property type="match status" value="1"/>
</dbReference>
<reference evidence="14" key="2">
    <citation type="journal article" date="2021" name="PeerJ">
        <title>Extensive microbial diversity within the chicken gut microbiome revealed by metagenomics and culture.</title>
        <authorList>
            <person name="Gilroy R."/>
            <person name="Ravi A."/>
            <person name="Getino M."/>
            <person name="Pursley I."/>
            <person name="Horton D.L."/>
            <person name="Alikhan N.F."/>
            <person name="Baker D."/>
            <person name="Gharbi K."/>
            <person name="Hall N."/>
            <person name="Watson M."/>
            <person name="Adriaenssens E.M."/>
            <person name="Foster-Nyarko E."/>
            <person name="Jarju S."/>
            <person name="Secka A."/>
            <person name="Antonio M."/>
            <person name="Oren A."/>
            <person name="Chaudhuri R.R."/>
            <person name="La Ragione R."/>
            <person name="Hildebrand F."/>
            <person name="Pallen M.J."/>
        </authorList>
    </citation>
    <scope>NUCLEOTIDE SEQUENCE</scope>
    <source>
        <strain evidence="14">3924</strain>
    </source>
</reference>
<dbReference type="GO" id="GO:0005829">
    <property type="term" value="C:cytosol"/>
    <property type="evidence" value="ECO:0007669"/>
    <property type="project" value="TreeGrafter"/>
</dbReference>
<evidence type="ECO:0000313" key="15">
    <source>
        <dbReference type="Proteomes" id="UP000712007"/>
    </source>
</evidence>
<reference evidence="14" key="1">
    <citation type="submission" date="2020-10" db="EMBL/GenBank/DDBJ databases">
        <authorList>
            <person name="Gilroy R."/>
        </authorList>
    </citation>
    <scope>NUCLEOTIDE SEQUENCE</scope>
    <source>
        <strain evidence="14">3924</strain>
    </source>
</reference>
<sequence>MIERYSRQVMRDVWTEENKFNAYLKVELYASEAWSELGVVPKEDIRKLWEKASFSIPRIYEIEQQTRHDVVAFTRAVSETLGEERKWVHYGLTSTDVVDTANGYLIKQANDILRNDLKEFIDVLRRQALRFKKTPCIGRTHGIHADITSFGLKWVLWYAEMQRNIDRFERACRDVECGKMSGAVGNFANIPPFVEEYVCGKLGIDHAKISTQVIQRDRHAYYMATLAVIASSLEQMALEIRNLQRTEVHEVEESFGKGQKGSSAMPHKRNPISSENICGCARVMRGYMVTFYENVALWHERDISHSSTERIVLPDATMLLDYMLNRFKGILENLVVFPEQMLANIYRTKKVIFAQRVMNALIAKGFAREEAYDTVQPIAMRAWGEGLDYQELLSQDEKVMSYLTREELDACFTLDYYFSQVDYIYERNGITE</sequence>
<dbReference type="Gene3D" id="1.10.275.10">
    <property type="entry name" value="Fumarase/aspartase (N-terminal domain)"/>
    <property type="match status" value="1"/>
</dbReference>
<dbReference type="Gene3D" id="1.10.40.30">
    <property type="entry name" value="Fumarase/aspartase (C-terminal domain)"/>
    <property type="match status" value="1"/>
</dbReference>
<dbReference type="AlphaFoldDB" id="A0A940DKW4"/>
<dbReference type="GO" id="GO:0044208">
    <property type="term" value="P:'de novo' AMP biosynthetic process"/>
    <property type="evidence" value="ECO:0007669"/>
    <property type="project" value="TreeGrafter"/>
</dbReference>
<evidence type="ECO:0000256" key="10">
    <source>
        <dbReference type="ARBA" id="ARBA00049115"/>
    </source>
</evidence>
<dbReference type="FunFam" id="1.20.200.10:FF:000008">
    <property type="entry name" value="Adenylosuccinate lyase"/>
    <property type="match status" value="1"/>
</dbReference>
<dbReference type="Pfam" id="PF00206">
    <property type="entry name" value="Lyase_1"/>
    <property type="match status" value="1"/>
</dbReference>
<evidence type="ECO:0000256" key="4">
    <source>
        <dbReference type="ARBA" id="ARBA00012339"/>
    </source>
</evidence>
<dbReference type="PRINTS" id="PR00149">
    <property type="entry name" value="FUMRATELYASE"/>
</dbReference>
<organism evidence="14 15">
    <name type="scientific">Candidatus Aphodosoma intestinipullorum</name>
    <dbReference type="NCBI Taxonomy" id="2840674"/>
    <lineage>
        <taxon>Bacteria</taxon>
        <taxon>Pseudomonadati</taxon>
        <taxon>Bacteroidota</taxon>
        <taxon>Bacteroidia</taxon>
        <taxon>Bacteroidales</taxon>
        <taxon>Candidatus Aphodosoma</taxon>
    </lineage>
</organism>
<proteinExistence type="inferred from homology"/>
<dbReference type="InterPro" id="IPR022761">
    <property type="entry name" value="Fumarate_lyase_N"/>
</dbReference>
<dbReference type="SUPFAM" id="SSF48557">
    <property type="entry name" value="L-aspartase-like"/>
    <property type="match status" value="1"/>
</dbReference>
<dbReference type="PANTHER" id="PTHR43172">
    <property type="entry name" value="ADENYLOSUCCINATE LYASE"/>
    <property type="match status" value="1"/>
</dbReference>
<dbReference type="Pfam" id="PF10397">
    <property type="entry name" value="ADSL_C"/>
    <property type="match status" value="1"/>
</dbReference>
<evidence type="ECO:0000256" key="7">
    <source>
        <dbReference type="ARBA" id="ARBA00023239"/>
    </source>
</evidence>
<dbReference type="SMART" id="SM00998">
    <property type="entry name" value="ADSL_C"/>
    <property type="match status" value="1"/>
</dbReference>
<feature type="domain" description="Adenylosuccinate lyase C-terminal" evidence="13">
    <location>
        <begin position="349"/>
        <end position="429"/>
    </location>
</feature>
<evidence type="ECO:0000256" key="1">
    <source>
        <dbReference type="ARBA" id="ARBA00004706"/>
    </source>
</evidence>
<comment type="pathway">
    <text evidence="1 12">Purine metabolism; IMP biosynthesis via de novo pathway; 5-amino-1-(5-phospho-D-ribosyl)imidazole-4-carboxamide from 5-amino-1-(5-phospho-D-ribosyl)imidazole-4-carboxylate: step 2/2.</text>
</comment>
<accession>A0A940DKW4</accession>
<comment type="similarity">
    <text evidence="3 12">Belongs to the lyase 1 family. Adenylosuccinate lyase subfamily.</text>
</comment>
<evidence type="ECO:0000256" key="12">
    <source>
        <dbReference type="RuleBase" id="RU361172"/>
    </source>
</evidence>
<dbReference type="InterPro" id="IPR000362">
    <property type="entry name" value="Fumarate_lyase_fam"/>
</dbReference>
<evidence type="ECO:0000256" key="11">
    <source>
        <dbReference type="NCBIfam" id="TIGR00928"/>
    </source>
</evidence>
<dbReference type="Proteomes" id="UP000712007">
    <property type="component" value="Unassembled WGS sequence"/>
</dbReference>
<dbReference type="EC" id="4.3.2.2" evidence="4 11"/>
<evidence type="ECO:0000259" key="13">
    <source>
        <dbReference type="SMART" id="SM00998"/>
    </source>
</evidence>
<dbReference type="GO" id="GO:0004018">
    <property type="term" value="F:N6-(1,2-dicarboxyethyl)AMP AMP-lyase (fumarate-forming) activity"/>
    <property type="evidence" value="ECO:0007669"/>
    <property type="project" value="UniProtKB-UniRule"/>
</dbReference>
<evidence type="ECO:0000256" key="5">
    <source>
        <dbReference type="ARBA" id="ARBA00017058"/>
    </source>
</evidence>
<dbReference type="EMBL" id="JADIMV010000112">
    <property type="protein sequence ID" value="MBO8440286.1"/>
    <property type="molecule type" value="Genomic_DNA"/>
</dbReference>
<evidence type="ECO:0000256" key="9">
    <source>
        <dbReference type="ARBA" id="ARBA00030717"/>
    </source>
</evidence>
<comment type="pathway">
    <text evidence="2 12">Purine metabolism; AMP biosynthesis via de novo pathway; AMP from IMP: step 2/2.</text>
</comment>
<keyword evidence="7 12" id="KW-0456">Lyase</keyword>
<dbReference type="InterPro" id="IPR019468">
    <property type="entry name" value="AdenyloSucc_lyase_C"/>
</dbReference>
<dbReference type="GO" id="GO:0070626">
    <property type="term" value="F:(S)-2-(5-amino-1-(5-phospho-D-ribosyl)imidazole-4-carboxamido) succinate lyase (fumarate-forming) activity"/>
    <property type="evidence" value="ECO:0007669"/>
    <property type="project" value="TreeGrafter"/>
</dbReference>
<evidence type="ECO:0000256" key="3">
    <source>
        <dbReference type="ARBA" id="ARBA00008273"/>
    </source>
</evidence>
<comment type="catalytic activity">
    <reaction evidence="8">
        <text>(2S)-2-[5-amino-1-(5-phospho-beta-D-ribosyl)imidazole-4-carboxamido]succinate = 5-amino-1-(5-phospho-beta-D-ribosyl)imidazole-4-carboxamide + fumarate</text>
        <dbReference type="Rhea" id="RHEA:23920"/>
        <dbReference type="ChEBI" id="CHEBI:29806"/>
        <dbReference type="ChEBI" id="CHEBI:58443"/>
        <dbReference type="ChEBI" id="CHEBI:58475"/>
        <dbReference type="EC" id="4.3.2.2"/>
    </reaction>
    <physiologicalReaction direction="left-to-right" evidence="8">
        <dbReference type="Rhea" id="RHEA:23921"/>
    </physiologicalReaction>
</comment>
<evidence type="ECO:0000256" key="6">
    <source>
        <dbReference type="ARBA" id="ARBA00022755"/>
    </source>
</evidence>
<gene>
    <name evidence="14" type="primary">purB</name>
    <name evidence="14" type="ORF">IAC51_06510</name>
</gene>
<keyword evidence="6 12" id="KW-0658">Purine biosynthesis</keyword>
<dbReference type="PROSITE" id="PS00163">
    <property type="entry name" value="FUMARATE_LYASES"/>
    <property type="match status" value="1"/>
</dbReference>
<dbReference type="InterPro" id="IPR024083">
    <property type="entry name" value="Fumarase/histidase_N"/>
</dbReference>
<dbReference type="NCBIfam" id="TIGR00928">
    <property type="entry name" value="purB"/>
    <property type="match status" value="1"/>
</dbReference>
<dbReference type="CDD" id="cd01360">
    <property type="entry name" value="Adenylsuccinate_lyase_1"/>
    <property type="match status" value="1"/>
</dbReference>
<name>A0A940DKW4_9BACT</name>
<dbReference type="Gene3D" id="1.20.200.10">
    <property type="entry name" value="Fumarase/aspartase (Central domain)"/>
    <property type="match status" value="1"/>
</dbReference>
<evidence type="ECO:0000256" key="8">
    <source>
        <dbReference type="ARBA" id="ARBA00024477"/>
    </source>
</evidence>
<dbReference type="InterPro" id="IPR004769">
    <property type="entry name" value="Pur_lyase"/>
</dbReference>
<dbReference type="InterPro" id="IPR008948">
    <property type="entry name" value="L-Aspartase-like"/>
</dbReference>
<comment type="caution">
    <text evidence="14">The sequence shown here is derived from an EMBL/GenBank/DDBJ whole genome shotgun (WGS) entry which is preliminary data.</text>
</comment>
<dbReference type="PANTHER" id="PTHR43172:SF1">
    <property type="entry name" value="ADENYLOSUCCINATE LYASE"/>
    <property type="match status" value="1"/>
</dbReference>
<evidence type="ECO:0000256" key="2">
    <source>
        <dbReference type="ARBA" id="ARBA00004734"/>
    </source>
</evidence>
<evidence type="ECO:0000313" key="14">
    <source>
        <dbReference type="EMBL" id="MBO8440286.1"/>
    </source>
</evidence>
<dbReference type="FunFam" id="1.10.275.10:FF:000006">
    <property type="entry name" value="Adenylosuccinate lyase"/>
    <property type="match status" value="1"/>
</dbReference>
<comment type="catalytic activity">
    <reaction evidence="10">
        <text>N(6)-(1,2-dicarboxyethyl)-AMP = fumarate + AMP</text>
        <dbReference type="Rhea" id="RHEA:16853"/>
        <dbReference type="ChEBI" id="CHEBI:29806"/>
        <dbReference type="ChEBI" id="CHEBI:57567"/>
        <dbReference type="ChEBI" id="CHEBI:456215"/>
        <dbReference type="EC" id="4.3.2.2"/>
    </reaction>
    <physiologicalReaction direction="left-to-right" evidence="10">
        <dbReference type="Rhea" id="RHEA:16854"/>
    </physiologicalReaction>
</comment>
<dbReference type="InterPro" id="IPR020557">
    <property type="entry name" value="Fumarate_lyase_CS"/>
</dbReference>